<keyword evidence="3" id="KW-1185">Reference proteome</keyword>
<proteinExistence type="predicted"/>
<keyword evidence="1" id="KW-0472">Membrane</keyword>
<evidence type="ECO:0000256" key="1">
    <source>
        <dbReference type="SAM" id="Phobius"/>
    </source>
</evidence>
<organism evidence="2 3">
    <name type="scientific">Dictyobacter vulcani</name>
    <dbReference type="NCBI Taxonomy" id="2607529"/>
    <lineage>
        <taxon>Bacteria</taxon>
        <taxon>Bacillati</taxon>
        <taxon>Chloroflexota</taxon>
        <taxon>Ktedonobacteria</taxon>
        <taxon>Ktedonobacterales</taxon>
        <taxon>Dictyobacteraceae</taxon>
        <taxon>Dictyobacter</taxon>
    </lineage>
</organism>
<protein>
    <submittedName>
        <fullName evidence="2">Uncharacterized protein</fullName>
    </submittedName>
</protein>
<name>A0A5J4KSQ0_9CHLR</name>
<dbReference type="EMBL" id="BKZW01000003">
    <property type="protein sequence ID" value="GER90915.1"/>
    <property type="molecule type" value="Genomic_DNA"/>
</dbReference>
<evidence type="ECO:0000313" key="2">
    <source>
        <dbReference type="EMBL" id="GER90915.1"/>
    </source>
</evidence>
<dbReference type="Proteomes" id="UP000326912">
    <property type="component" value="Unassembled WGS sequence"/>
</dbReference>
<feature type="transmembrane region" description="Helical" evidence="1">
    <location>
        <begin position="32"/>
        <end position="51"/>
    </location>
</feature>
<comment type="caution">
    <text evidence="2">The sequence shown here is derived from an EMBL/GenBank/DDBJ whole genome shotgun (WGS) entry which is preliminary data.</text>
</comment>
<accession>A0A5J4KSQ0</accession>
<keyword evidence="1" id="KW-1133">Transmembrane helix</keyword>
<dbReference type="AlphaFoldDB" id="A0A5J4KSQ0"/>
<gene>
    <name evidence="2" type="ORF">KDW_50770</name>
</gene>
<keyword evidence="1" id="KW-0812">Transmembrane</keyword>
<reference evidence="2 3" key="1">
    <citation type="submission" date="2019-10" db="EMBL/GenBank/DDBJ databases">
        <title>Dictyobacter vulcani sp. nov., within the class Ktedonobacteria, isolated from soil of volcanic Mt. Zao.</title>
        <authorList>
            <person name="Zheng Y."/>
            <person name="Wang C.M."/>
            <person name="Sakai Y."/>
            <person name="Abe K."/>
            <person name="Yokota A."/>
            <person name="Yabe S."/>
        </authorList>
    </citation>
    <scope>NUCLEOTIDE SEQUENCE [LARGE SCALE GENOMIC DNA]</scope>
    <source>
        <strain evidence="2 3">W12</strain>
    </source>
</reference>
<dbReference type="RefSeq" id="WP_151758622.1">
    <property type="nucleotide sequence ID" value="NZ_BKZW01000003.1"/>
</dbReference>
<sequence length="76" mass="8491">MIWATYVGLLGYIAGRYFHEHFDQVEQLARTVGWVGFAVAVVVTIVIVVIVKKRIARSISTSVEAEKSKEHSLTKS</sequence>
<evidence type="ECO:0000313" key="3">
    <source>
        <dbReference type="Proteomes" id="UP000326912"/>
    </source>
</evidence>